<keyword evidence="2" id="KW-1185">Reference proteome</keyword>
<accession>A0A4Y2JFP2</accession>
<proteinExistence type="predicted"/>
<reference evidence="1 2" key="1">
    <citation type="journal article" date="2019" name="Sci. Rep.">
        <title>Orb-weaving spider Araneus ventricosus genome elucidates the spidroin gene catalogue.</title>
        <authorList>
            <person name="Kono N."/>
            <person name="Nakamura H."/>
            <person name="Ohtoshi R."/>
            <person name="Moran D.A.P."/>
            <person name="Shinohara A."/>
            <person name="Yoshida Y."/>
            <person name="Fujiwara M."/>
            <person name="Mori M."/>
            <person name="Tomita M."/>
            <person name="Arakawa K."/>
        </authorList>
    </citation>
    <scope>NUCLEOTIDE SEQUENCE [LARGE SCALE GENOMIC DNA]</scope>
</reference>
<evidence type="ECO:0000313" key="2">
    <source>
        <dbReference type="Proteomes" id="UP000499080"/>
    </source>
</evidence>
<gene>
    <name evidence="1" type="ORF">AVEN_254221_1</name>
</gene>
<dbReference type="EMBL" id="BGPR01003488">
    <property type="protein sequence ID" value="GBM88754.1"/>
    <property type="molecule type" value="Genomic_DNA"/>
</dbReference>
<dbReference type="Proteomes" id="UP000499080">
    <property type="component" value="Unassembled WGS sequence"/>
</dbReference>
<comment type="caution">
    <text evidence="1">The sequence shown here is derived from an EMBL/GenBank/DDBJ whole genome shotgun (WGS) entry which is preliminary data.</text>
</comment>
<protein>
    <submittedName>
        <fullName evidence="1">Uncharacterized protein</fullName>
    </submittedName>
</protein>
<evidence type="ECO:0000313" key="1">
    <source>
        <dbReference type="EMBL" id="GBM88754.1"/>
    </source>
</evidence>
<organism evidence="1 2">
    <name type="scientific">Araneus ventricosus</name>
    <name type="common">Orbweaver spider</name>
    <name type="synonym">Epeira ventricosa</name>
    <dbReference type="NCBI Taxonomy" id="182803"/>
    <lineage>
        <taxon>Eukaryota</taxon>
        <taxon>Metazoa</taxon>
        <taxon>Ecdysozoa</taxon>
        <taxon>Arthropoda</taxon>
        <taxon>Chelicerata</taxon>
        <taxon>Arachnida</taxon>
        <taxon>Araneae</taxon>
        <taxon>Araneomorphae</taxon>
        <taxon>Entelegynae</taxon>
        <taxon>Araneoidea</taxon>
        <taxon>Araneidae</taxon>
        <taxon>Araneus</taxon>
    </lineage>
</organism>
<dbReference type="AlphaFoldDB" id="A0A4Y2JFP2"/>
<name>A0A4Y2JFP2_ARAVE</name>
<sequence length="122" mass="14342">MRSLTTELFLENKKKTICRGYSYLSGGRGGPLAGLHMNLTINTFGRQFVSRRLMEVPAEDVCERGFRFLWKAEKGSALCCFRTEKPAYFARFFSPLFWNWKIKKWRDEFHRFVLSLSNKASK</sequence>